<evidence type="ECO:0000256" key="5">
    <source>
        <dbReference type="SAM" id="MobiDB-lite"/>
    </source>
</evidence>
<dbReference type="EC" id="1.2.4.1" evidence="4"/>
<dbReference type="NCBIfam" id="TIGR03181">
    <property type="entry name" value="PDH_E1_alph_x"/>
    <property type="match status" value="1"/>
</dbReference>
<dbReference type="Proteomes" id="UP000248146">
    <property type="component" value="Unassembled WGS sequence"/>
</dbReference>
<dbReference type="InterPro" id="IPR029061">
    <property type="entry name" value="THDP-binding"/>
</dbReference>
<dbReference type="SUPFAM" id="SSF52518">
    <property type="entry name" value="Thiamin diphosphate-binding fold (THDP-binding)"/>
    <property type="match status" value="1"/>
</dbReference>
<dbReference type="OrthoDB" id="9766715at2"/>
<keyword evidence="3 4" id="KW-0786">Thiamine pyrophosphate</keyword>
<dbReference type="PANTHER" id="PTHR43380:SF1">
    <property type="entry name" value="2-OXOISOVALERATE DEHYDROGENASE SUBUNIT ALPHA, MITOCHONDRIAL"/>
    <property type="match status" value="1"/>
</dbReference>
<protein>
    <recommendedName>
        <fullName evidence="4">Pyruvate dehydrogenase E1 component subunit alpha</fullName>
        <ecNumber evidence="4">1.2.4.1</ecNumber>
    </recommendedName>
</protein>
<dbReference type="GO" id="GO:0009083">
    <property type="term" value="P:branched-chain amino acid catabolic process"/>
    <property type="evidence" value="ECO:0007669"/>
    <property type="project" value="TreeGrafter"/>
</dbReference>
<evidence type="ECO:0000256" key="3">
    <source>
        <dbReference type="ARBA" id="ARBA00023052"/>
    </source>
</evidence>
<proteinExistence type="predicted"/>
<evidence type="ECO:0000259" key="6">
    <source>
        <dbReference type="Pfam" id="PF00676"/>
    </source>
</evidence>
<feature type="compositionally biased region" description="Low complexity" evidence="5">
    <location>
        <begin position="359"/>
        <end position="368"/>
    </location>
</feature>
<evidence type="ECO:0000256" key="4">
    <source>
        <dbReference type="RuleBase" id="RU366007"/>
    </source>
</evidence>
<comment type="cofactor">
    <cofactor evidence="1 4">
        <name>thiamine diphosphate</name>
        <dbReference type="ChEBI" id="CHEBI:58937"/>
    </cofactor>
</comment>
<gene>
    <name evidence="7" type="primary">pdhA</name>
    <name evidence="7" type="ORF">DMO17_04550</name>
</gene>
<feature type="compositionally biased region" description="Polar residues" evidence="5">
    <location>
        <begin position="382"/>
        <end position="394"/>
    </location>
</feature>
<dbReference type="InterPro" id="IPR017596">
    <property type="entry name" value="PdhA/BkdA"/>
</dbReference>
<dbReference type="PANTHER" id="PTHR43380">
    <property type="entry name" value="2-OXOISOVALERATE DEHYDROGENASE SUBUNIT ALPHA, MITOCHONDRIAL"/>
    <property type="match status" value="1"/>
</dbReference>
<evidence type="ECO:0000313" key="7">
    <source>
        <dbReference type="EMBL" id="PYC28454.1"/>
    </source>
</evidence>
<keyword evidence="4 7" id="KW-0670">Pyruvate</keyword>
<comment type="caution">
    <text evidence="7">The sequence shown here is derived from an EMBL/GenBank/DDBJ whole genome shotgun (WGS) entry which is preliminary data.</text>
</comment>
<comment type="subunit">
    <text evidence="4">Heterodimer of an alpha and a beta chain.</text>
</comment>
<reference evidence="7 8" key="1">
    <citation type="submission" date="2018-06" db="EMBL/GenBank/DDBJ databases">
        <title>Pseudomonas diversity within urban Lake Michigan freshwaters.</title>
        <authorList>
            <person name="Batrich M."/>
            <person name="Hatzopoulos T."/>
            <person name="Putonti C."/>
        </authorList>
    </citation>
    <scope>NUCLEOTIDE SEQUENCE [LARGE SCALE GENOMIC DNA]</scope>
    <source>
        <strain evidence="7 8">MB-090714</strain>
    </source>
</reference>
<comment type="function">
    <text evidence="4">The pyruvate dehydrogenase complex catalyzes the overall conversion of pyruvate to acetyl-CoA and CO(2). It contains multiple copies of three enzymatic components: pyruvate dehydrogenase (E1), dihydrolipoamide acetyltransferase (E2) and lipoamide dehydrogenase (E3).</text>
</comment>
<keyword evidence="2 4" id="KW-0560">Oxidoreductase</keyword>
<organism evidence="7 8">
    <name type="scientific">Aquipseudomonas alcaligenes</name>
    <name type="common">Pseudomonas alcaligenes</name>
    <dbReference type="NCBI Taxonomy" id="43263"/>
    <lineage>
        <taxon>Bacteria</taxon>
        <taxon>Pseudomonadati</taxon>
        <taxon>Pseudomonadota</taxon>
        <taxon>Gammaproteobacteria</taxon>
        <taxon>Pseudomonadales</taxon>
        <taxon>Pseudomonadaceae</taxon>
        <taxon>Aquipseudomonas</taxon>
    </lineage>
</organism>
<comment type="catalytic activity">
    <reaction evidence="4">
        <text>N(6)-[(R)-lipoyl]-L-lysyl-[protein] + pyruvate + H(+) = N(6)-[(R)-S(8)-acetyldihydrolipoyl]-L-lysyl-[protein] + CO2</text>
        <dbReference type="Rhea" id="RHEA:19189"/>
        <dbReference type="Rhea" id="RHEA-COMP:10474"/>
        <dbReference type="Rhea" id="RHEA-COMP:10478"/>
        <dbReference type="ChEBI" id="CHEBI:15361"/>
        <dbReference type="ChEBI" id="CHEBI:15378"/>
        <dbReference type="ChEBI" id="CHEBI:16526"/>
        <dbReference type="ChEBI" id="CHEBI:83099"/>
        <dbReference type="ChEBI" id="CHEBI:83111"/>
        <dbReference type="EC" id="1.2.4.1"/>
    </reaction>
</comment>
<dbReference type="Gene3D" id="3.40.50.970">
    <property type="match status" value="1"/>
</dbReference>
<name>A0A2V4LCT7_AQUAC</name>
<dbReference type="CDD" id="cd02000">
    <property type="entry name" value="TPP_E1_PDC_ADC_BCADC"/>
    <property type="match status" value="1"/>
</dbReference>
<evidence type="ECO:0000313" key="8">
    <source>
        <dbReference type="Proteomes" id="UP000248146"/>
    </source>
</evidence>
<dbReference type="InterPro" id="IPR001017">
    <property type="entry name" value="DH_E1"/>
</dbReference>
<dbReference type="InterPro" id="IPR050771">
    <property type="entry name" value="Alpha-ketoacid_DH_E1_comp"/>
</dbReference>
<dbReference type="EMBL" id="QJRX01000002">
    <property type="protein sequence ID" value="PYC28454.1"/>
    <property type="molecule type" value="Genomic_DNA"/>
</dbReference>
<evidence type="ECO:0000256" key="1">
    <source>
        <dbReference type="ARBA" id="ARBA00001964"/>
    </source>
</evidence>
<feature type="region of interest" description="Disordered" evidence="5">
    <location>
        <begin position="353"/>
        <end position="411"/>
    </location>
</feature>
<feature type="domain" description="Dehydrogenase E1 component" evidence="6">
    <location>
        <begin position="36"/>
        <end position="327"/>
    </location>
</feature>
<evidence type="ECO:0000256" key="2">
    <source>
        <dbReference type="ARBA" id="ARBA00023002"/>
    </source>
</evidence>
<dbReference type="Pfam" id="PF00676">
    <property type="entry name" value="E1_dh"/>
    <property type="match status" value="1"/>
</dbReference>
<accession>A0A2V4LCT7</accession>
<dbReference type="AlphaFoldDB" id="A0A2V4LCT7"/>
<sequence length="411" mass="44437">MNQPEIPLTRYLAPDGRPCATLPPWAADVDLLTRLYRQMVLTRLFDLKAVALQRTGRIGTYAPTLGQEAIGVAIGSLMRPEDVLVPYYRDTAVQLMRGVRMEEILLYWGGDERGSDFQDPAVAQDFPLCVPIATQALHACGVATAFKIRGQHRVAVTTCGDGATSKGDFLEALNVAGAWQLPVVFVINNNQWAISTPRRIQSGAPSLAQKAIGAGFAGEQVDGNDVLAVYERMQAALERARQGKGPVLLECLSYRLGDHTTADDATRYRSAEEVKRAWEEEPIKRLQAFLAARGQWDEGREQALVADCQARVQRAVDNFEAAGNQPPEAALDYVYARWPAALMDQREALLERAARREAASASPSPGAGRHPEPQGCGECGTSAGSGSCLSQAGEGQQMRPAAVAEGGPEHD</sequence>
<dbReference type="GO" id="GO:0004739">
    <property type="term" value="F:pyruvate dehydrogenase (acetyl-transferring) activity"/>
    <property type="evidence" value="ECO:0007669"/>
    <property type="project" value="UniProtKB-UniRule"/>
</dbReference>